<dbReference type="Proteomes" id="UP000298390">
    <property type="component" value="Unassembled WGS sequence"/>
</dbReference>
<feature type="domain" description="DUF6697" evidence="2">
    <location>
        <begin position="240"/>
        <end position="343"/>
    </location>
</feature>
<name>A0A4Y9YJK3_9APHY</name>
<gene>
    <name evidence="3" type="ORF">EVJ58_g3687</name>
</gene>
<proteinExistence type="predicted"/>
<organism evidence="3 4">
    <name type="scientific">Rhodofomes roseus</name>
    <dbReference type="NCBI Taxonomy" id="34475"/>
    <lineage>
        <taxon>Eukaryota</taxon>
        <taxon>Fungi</taxon>
        <taxon>Dikarya</taxon>
        <taxon>Basidiomycota</taxon>
        <taxon>Agaricomycotina</taxon>
        <taxon>Agaricomycetes</taxon>
        <taxon>Polyporales</taxon>
        <taxon>Rhodofomes</taxon>
    </lineage>
</organism>
<feature type="region of interest" description="Disordered" evidence="1">
    <location>
        <begin position="36"/>
        <end position="129"/>
    </location>
</feature>
<feature type="compositionally biased region" description="Basic residues" evidence="1">
    <location>
        <begin position="369"/>
        <end position="379"/>
    </location>
</feature>
<evidence type="ECO:0000259" key="2">
    <source>
        <dbReference type="Pfam" id="PF20411"/>
    </source>
</evidence>
<feature type="compositionally biased region" description="Acidic residues" evidence="1">
    <location>
        <begin position="112"/>
        <end position="126"/>
    </location>
</feature>
<dbReference type="InterPro" id="IPR046520">
    <property type="entry name" value="DUF6697"/>
</dbReference>
<feature type="region of interest" description="Disordered" evidence="1">
    <location>
        <begin position="352"/>
        <end position="379"/>
    </location>
</feature>
<feature type="compositionally biased region" description="Polar residues" evidence="1">
    <location>
        <begin position="36"/>
        <end position="49"/>
    </location>
</feature>
<dbReference type="AlphaFoldDB" id="A0A4Y9YJK3"/>
<sequence>MQNYDEAQKGLERLSIRDNIDPNAARTASLVTIKSLTRSDTSVSWQSNPVLPPPSTQFRKLARLPAKRKAPAARLPRLPDYTQARTSTQAQTLSDSESEDGSGSEDAKSDDELPESGPAEDGDDLDMPSMANMSIRDVSAFEINEFLQTDPYKIVPDPPVEFEQLFVSVSGKAVWQALTLALSSVSYSGKVLKCMSDMTIWTPYEDLSRCVVLYPAQRWNFGTSRAEPAERKTCKAWPRVRETRDMCFSAGGAWHYCGTYQCTGMSIMRLDELCKLDKSKSKTMFNSLVQQTPRVLGGAIQRSSMQTMTSIMQTLRDAYQDGQLLVRCYGFQLVGHNDQVKEAFLRCLSTVKQKKDKKRAKKEKSQSKGGRKKKKQRLS</sequence>
<comment type="caution">
    <text evidence="3">The sequence shown here is derived from an EMBL/GenBank/DDBJ whole genome shotgun (WGS) entry which is preliminary data.</text>
</comment>
<evidence type="ECO:0000313" key="4">
    <source>
        <dbReference type="Proteomes" id="UP000298390"/>
    </source>
</evidence>
<feature type="compositionally biased region" description="Basic residues" evidence="1">
    <location>
        <begin position="60"/>
        <end position="71"/>
    </location>
</feature>
<accession>A0A4Y9YJK3</accession>
<reference evidence="3 4" key="1">
    <citation type="submission" date="2019-01" db="EMBL/GenBank/DDBJ databases">
        <title>Genome sequencing of the rare red list fungi Fomitopsis rosea.</title>
        <authorList>
            <person name="Buettner E."/>
            <person name="Kellner H."/>
        </authorList>
    </citation>
    <scope>NUCLEOTIDE SEQUENCE [LARGE SCALE GENOMIC DNA]</scope>
    <source>
        <strain evidence="3 4">DSM 105464</strain>
    </source>
</reference>
<dbReference type="EMBL" id="SEKV01000155">
    <property type="protein sequence ID" value="TFY62726.1"/>
    <property type="molecule type" value="Genomic_DNA"/>
</dbReference>
<evidence type="ECO:0000313" key="3">
    <source>
        <dbReference type="EMBL" id="TFY62726.1"/>
    </source>
</evidence>
<dbReference type="Pfam" id="PF20411">
    <property type="entry name" value="DUF6697"/>
    <property type="match status" value="1"/>
</dbReference>
<protein>
    <recommendedName>
        <fullName evidence="2">DUF6697 domain-containing protein</fullName>
    </recommendedName>
</protein>
<feature type="compositionally biased region" description="Polar residues" evidence="1">
    <location>
        <begin position="83"/>
        <end position="93"/>
    </location>
</feature>
<evidence type="ECO:0000256" key="1">
    <source>
        <dbReference type="SAM" id="MobiDB-lite"/>
    </source>
</evidence>
<feature type="compositionally biased region" description="Basic residues" evidence="1">
    <location>
        <begin position="352"/>
        <end position="362"/>
    </location>
</feature>